<comment type="catalytic activity">
    <reaction evidence="3">
        <text>[protein]-L-glutamate 5-O-methyl ester + H2O = L-glutamyl-[protein] + methanol + H(+)</text>
        <dbReference type="Rhea" id="RHEA:23236"/>
        <dbReference type="Rhea" id="RHEA-COMP:10208"/>
        <dbReference type="Rhea" id="RHEA-COMP:10311"/>
        <dbReference type="ChEBI" id="CHEBI:15377"/>
        <dbReference type="ChEBI" id="CHEBI:15378"/>
        <dbReference type="ChEBI" id="CHEBI:17790"/>
        <dbReference type="ChEBI" id="CHEBI:29973"/>
        <dbReference type="ChEBI" id="CHEBI:82795"/>
        <dbReference type="EC" id="3.1.1.61"/>
    </reaction>
</comment>
<sequence>MTSRIERNKKKIICIGTSTGGPRALQAVLTQLPKGLNASIVIVQHMPPKFTKSLADRLNTICEIDVKEAEDGETLKEGTAYIAPGGRHMTIVQTAARERVKILDSPPVNGHRPSVDVLFNSIHNLANFDKIAVIMTGMGADGAAGLVELKKDNNVFSIAESEESSIVFGMPNAAIATSKVDAIVKLNDIADSILNYMKKGT</sequence>
<dbReference type="PANTHER" id="PTHR42872:SF6">
    <property type="entry name" value="PROTEIN-GLUTAMATE METHYLESTERASE_PROTEIN-GLUTAMINE GLUTAMINASE"/>
    <property type="match status" value="1"/>
</dbReference>
<feature type="active site" evidence="4">
    <location>
        <position position="141"/>
    </location>
</feature>
<dbReference type="GO" id="GO:0008984">
    <property type="term" value="F:protein-glutamate methylesterase activity"/>
    <property type="evidence" value="ECO:0007669"/>
    <property type="project" value="UniProtKB-EC"/>
</dbReference>
<dbReference type="AlphaFoldDB" id="A0A942TA31"/>
<evidence type="ECO:0000313" key="6">
    <source>
        <dbReference type="EMBL" id="MBS4194003.1"/>
    </source>
</evidence>
<evidence type="ECO:0000313" key="7">
    <source>
        <dbReference type="Proteomes" id="UP000681414"/>
    </source>
</evidence>
<dbReference type="GO" id="GO:0006935">
    <property type="term" value="P:chemotaxis"/>
    <property type="evidence" value="ECO:0007669"/>
    <property type="project" value="UniProtKB-UniRule"/>
</dbReference>
<feature type="domain" description="CheB-type methylesterase" evidence="5">
    <location>
        <begin position="6"/>
        <end position="200"/>
    </location>
</feature>
<protein>
    <recommendedName>
        <fullName evidence="2">protein-glutamate methylesterase</fullName>
        <ecNumber evidence="2">3.1.1.61</ecNumber>
    </recommendedName>
</protein>
<dbReference type="GO" id="GO:0000156">
    <property type="term" value="F:phosphorelay response regulator activity"/>
    <property type="evidence" value="ECO:0007669"/>
    <property type="project" value="InterPro"/>
</dbReference>
<proteinExistence type="predicted"/>
<feature type="active site" evidence="4">
    <location>
        <position position="18"/>
    </location>
</feature>
<evidence type="ECO:0000256" key="2">
    <source>
        <dbReference type="ARBA" id="ARBA00039140"/>
    </source>
</evidence>
<keyword evidence="1 4" id="KW-0378">Hydrolase</keyword>
<dbReference type="EMBL" id="JAGYPG010000001">
    <property type="protein sequence ID" value="MBS4194003.1"/>
    <property type="molecule type" value="Genomic_DNA"/>
</dbReference>
<keyword evidence="4" id="KW-0145">Chemotaxis</keyword>
<dbReference type="InterPro" id="IPR000673">
    <property type="entry name" value="Sig_transdc_resp-reg_Me-estase"/>
</dbReference>
<dbReference type="SUPFAM" id="SSF52738">
    <property type="entry name" value="Methylesterase CheB, C-terminal domain"/>
    <property type="match status" value="1"/>
</dbReference>
<dbReference type="GO" id="GO:0005737">
    <property type="term" value="C:cytoplasm"/>
    <property type="evidence" value="ECO:0007669"/>
    <property type="project" value="InterPro"/>
</dbReference>
<evidence type="ECO:0000256" key="4">
    <source>
        <dbReference type="PROSITE-ProRule" id="PRU00050"/>
    </source>
</evidence>
<dbReference type="PANTHER" id="PTHR42872">
    <property type="entry name" value="PROTEIN-GLUTAMATE METHYLESTERASE/PROTEIN-GLUTAMINE GLUTAMINASE"/>
    <property type="match status" value="1"/>
</dbReference>
<dbReference type="Gene3D" id="3.40.50.180">
    <property type="entry name" value="Methylesterase CheB, C-terminal domain"/>
    <property type="match status" value="1"/>
</dbReference>
<dbReference type="InterPro" id="IPR035909">
    <property type="entry name" value="CheB_C"/>
</dbReference>
<reference evidence="6 7" key="1">
    <citation type="submission" date="2021-05" db="EMBL/GenBank/DDBJ databases">
        <title>Novel Bacillus species.</title>
        <authorList>
            <person name="Liu G."/>
        </authorList>
    </citation>
    <scope>NUCLEOTIDE SEQUENCE [LARGE SCALE GENOMIC DNA]</scope>
    <source>
        <strain evidence="7">FJAT-49780</strain>
    </source>
</reference>
<dbReference type="RefSeq" id="WP_213123228.1">
    <property type="nucleotide sequence ID" value="NZ_JAGYPG010000001.1"/>
</dbReference>
<keyword evidence="7" id="KW-1185">Reference proteome</keyword>
<dbReference type="Proteomes" id="UP000681414">
    <property type="component" value="Unassembled WGS sequence"/>
</dbReference>
<accession>A0A942TA31</accession>
<dbReference type="CDD" id="cd16432">
    <property type="entry name" value="CheB_Rec"/>
    <property type="match status" value="1"/>
</dbReference>
<dbReference type="Pfam" id="PF01339">
    <property type="entry name" value="CheB_methylest"/>
    <property type="match status" value="1"/>
</dbReference>
<evidence type="ECO:0000259" key="5">
    <source>
        <dbReference type="PROSITE" id="PS50122"/>
    </source>
</evidence>
<organism evidence="6 7">
    <name type="scientific">Lederbergia citri</name>
    <dbReference type="NCBI Taxonomy" id="2833580"/>
    <lineage>
        <taxon>Bacteria</taxon>
        <taxon>Bacillati</taxon>
        <taxon>Bacillota</taxon>
        <taxon>Bacilli</taxon>
        <taxon>Bacillales</taxon>
        <taxon>Bacillaceae</taxon>
        <taxon>Lederbergia</taxon>
    </lineage>
</organism>
<dbReference type="PROSITE" id="PS50122">
    <property type="entry name" value="CHEB"/>
    <property type="match status" value="1"/>
</dbReference>
<gene>
    <name evidence="6" type="ORF">KHA97_02795</name>
</gene>
<comment type="caution">
    <text evidence="6">The sequence shown here is derived from an EMBL/GenBank/DDBJ whole genome shotgun (WGS) entry which is preliminary data.</text>
</comment>
<dbReference type="EC" id="3.1.1.61" evidence="2"/>
<feature type="active site" evidence="4">
    <location>
        <position position="45"/>
    </location>
</feature>
<evidence type="ECO:0000256" key="3">
    <source>
        <dbReference type="ARBA" id="ARBA00048267"/>
    </source>
</evidence>
<name>A0A942TA31_9BACI</name>
<evidence type="ECO:0000256" key="1">
    <source>
        <dbReference type="ARBA" id="ARBA00022801"/>
    </source>
</evidence>